<accession>A0AAV3U0F6</accession>
<dbReference type="Gene3D" id="3.90.550.10">
    <property type="entry name" value="Spore Coat Polysaccharide Biosynthesis Protein SpsA, Chain A"/>
    <property type="match status" value="1"/>
</dbReference>
<dbReference type="PANTHER" id="PTHR43685:SF3">
    <property type="entry name" value="SLR2126 PROTEIN"/>
    <property type="match status" value="1"/>
</dbReference>
<protein>
    <recommendedName>
        <fullName evidence="1">Glycosyltransferase 2-like domain-containing protein</fullName>
    </recommendedName>
</protein>
<dbReference type="Proteomes" id="UP001409585">
    <property type="component" value="Unassembled WGS sequence"/>
</dbReference>
<evidence type="ECO:0000259" key="1">
    <source>
        <dbReference type="Pfam" id="PF00535"/>
    </source>
</evidence>
<organism evidence="2 3">
    <name type="scientific">Halioxenophilus aromaticivorans</name>
    <dbReference type="NCBI Taxonomy" id="1306992"/>
    <lineage>
        <taxon>Bacteria</taxon>
        <taxon>Pseudomonadati</taxon>
        <taxon>Pseudomonadota</taxon>
        <taxon>Gammaproteobacteria</taxon>
        <taxon>Alteromonadales</taxon>
        <taxon>Alteromonadaceae</taxon>
        <taxon>Halioxenophilus</taxon>
    </lineage>
</organism>
<dbReference type="InterPro" id="IPR050834">
    <property type="entry name" value="Glycosyltransf_2"/>
</dbReference>
<reference evidence="3" key="1">
    <citation type="journal article" date="2019" name="Int. J. Syst. Evol. Microbiol.">
        <title>The Global Catalogue of Microorganisms (GCM) 10K type strain sequencing project: providing services to taxonomists for standard genome sequencing and annotation.</title>
        <authorList>
            <consortium name="The Broad Institute Genomics Platform"/>
            <consortium name="The Broad Institute Genome Sequencing Center for Infectious Disease"/>
            <person name="Wu L."/>
            <person name="Ma J."/>
        </authorList>
    </citation>
    <scope>NUCLEOTIDE SEQUENCE [LARGE SCALE GENOMIC DNA]</scope>
    <source>
        <strain evidence="3">JCM 19134</strain>
    </source>
</reference>
<keyword evidence="3" id="KW-1185">Reference proteome</keyword>
<gene>
    <name evidence="2" type="ORF">GCM10025791_13510</name>
</gene>
<evidence type="ECO:0000313" key="3">
    <source>
        <dbReference type="Proteomes" id="UP001409585"/>
    </source>
</evidence>
<dbReference type="PANTHER" id="PTHR43685">
    <property type="entry name" value="GLYCOSYLTRANSFERASE"/>
    <property type="match status" value="1"/>
</dbReference>
<dbReference type="Pfam" id="PF00535">
    <property type="entry name" value="Glycos_transf_2"/>
    <property type="match status" value="1"/>
</dbReference>
<feature type="domain" description="Glycosyltransferase 2-like" evidence="1">
    <location>
        <begin position="5"/>
        <end position="131"/>
    </location>
</feature>
<dbReference type="InterPro" id="IPR001173">
    <property type="entry name" value="Glyco_trans_2-like"/>
</dbReference>
<dbReference type="EMBL" id="BAABLX010000007">
    <property type="protein sequence ID" value="GAA4937069.1"/>
    <property type="molecule type" value="Genomic_DNA"/>
</dbReference>
<dbReference type="SUPFAM" id="SSF53448">
    <property type="entry name" value="Nucleotide-diphospho-sugar transferases"/>
    <property type="match status" value="1"/>
</dbReference>
<dbReference type="InterPro" id="IPR029044">
    <property type="entry name" value="Nucleotide-diphossugar_trans"/>
</dbReference>
<evidence type="ECO:0000313" key="2">
    <source>
        <dbReference type="EMBL" id="GAA4937069.1"/>
    </source>
</evidence>
<proteinExistence type="predicted"/>
<sequence length="314" mass="35582">MKAITVVICTYDRYDLLTKSIESLYRQATNVADYNVLVVDNTPKQHRKSCDFLIKKYKSYGNFKIIFEDVPGLSNARNRALEAGNSKYIAYLDDDAIASSSWIDCLLKAFEFSGRVGVVGGQIQPIWAKRRPSWLGDQLLGYLSVVDWGGELRLAAADEWFAGANIAFSRELLKSCGGFSPGLGRVGNSSVLMSNEESQIIDFARQNNYELVYAPEAMVDHLVEEKRMTQSWFRRRVAWQAVSDFKLDATSAQADPRKKERNIKDFLISLPPLYRNLQGMYLDLDDPDEFVWQLSAIYSYTLLTLSGFEGLKNV</sequence>
<name>A0AAV3U0F6_9ALTE</name>
<comment type="caution">
    <text evidence="2">The sequence shown here is derived from an EMBL/GenBank/DDBJ whole genome shotgun (WGS) entry which is preliminary data.</text>
</comment>
<dbReference type="AlphaFoldDB" id="A0AAV3U0F6"/>
<dbReference type="RefSeq" id="WP_345419027.1">
    <property type="nucleotide sequence ID" value="NZ_AP031496.1"/>
</dbReference>